<accession>A0A6F8TEE4</accession>
<proteinExistence type="predicted"/>
<name>A0A6F8TEE4_ACIBA</name>
<dbReference type="AlphaFoldDB" id="A0A6F8TEE4"/>
<organism evidence="1">
    <name type="scientific">Acinetobacter baumannii</name>
    <dbReference type="NCBI Taxonomy" id="470"/>
    <lineage>
        <taxon>Bacteria</taxon>
        <taxon>Pseudomonadati</taxon>
        <taxon>Pseudomonadota</taxon>
        <taxon>Gammaproteobacteria</taxon>
        <taxon>Moraxellales</taxon>
        <taxon>Moraxellaceae</taxon>
        <taxon>Acinetobacter</taxon>
        <taxon>Acinetobacter calcoaceticus/baumannii complex</taxon>
    </lineage>
</organism>
<sequence>MRFVEAGIFSKFGICVSCSGFNAVLSKVILISGCSKAEGNAFIVTFVVFVLASDKVEDVT</sequence>
<reference evidence="1" key="1">
    <citation type="submission" date="2020-03" db="EMBL/GenBank/DDBJ databases">
        <title>Complete genome sequence of Acinetobacter baumannii ATCC19606T, which is a model strain for tolerization of antimicrobial agents.</title>
        <authorList>
            <person name="Tsubouchi T."/>
            <person name="Suzuki M."/>
            <person name="Niki M."/>
            <person name="Oinuma K."/>
            <person name="Niki M."/>
            <person name="Shibayama K."/>
            <person name="Kakeya H."/>
            <person name="Kaneko Y."/>
        </authorList>
    </citation>
    <scope>NUCLEOTIDE SEQUENCE</scope>
    <source>
        <strain evidence="1">ATCC19606</strain>
    </source>
</reference>
<gene>
    <name evidence="1" type="ORF">ATCC19606_09840</name>
</gene>
<evidence type="ECO:0000313" key="1">
    <source>
        <dbReference type="EMBL" id="BCA98648.1"/>
    </source>
</evidence>
<dbReference type="EMBL" id="AP022836">
    <property type="protein sequence ID" value="BCA98648.1"/>
    <property type="molecule type" value="Genomic_DNA"/>
</dbReference>
<protein>
    <submittedName>
        <fullName evidence="1">Uncharacterized protein</fullName>
    </submittedName>
</protein>